<evidence type="ECO:0000256" key="7">
    <source>
        <dbReference type="ARBA" id="ARBA00023242"/>
    </source>
</evidence>
<dbReference type="Pfam" id="PF09606">
    <property type="entry name" value="Med15_N"/>
    <property type="match status" value="1"/>
</dbReference>
<comment type="subunit">
    <text evidence="9">Component of the Mediator complex.</text>
</comment>
<name>A0AAE9DA17_CAEBR</name>
<comment type="subcellular location">
    <subcellularLocation>
        <location evidence="1 9">Nucleus</location>
    </subcellularLocation>
</comment>
<organism evidence="11 12">
    <name type="scientific">Caenorhabditis briggsae</name>
    <dbReference type="NCBI Taxonomy" id="6238"/>
    <lineage>
        <taxon>Eukaryota</taxon>
        <taxon>Metazoa</taxon>
        <taxon>Ecdysozoa</taxon>
        <taxon>Nematoda</taxon>
        <taxon>Chromadorea</taxon>
        <taxon>Rhabditida</taxon>
        <taxon>Rhabditina</taxon>
        <taxon>Rhabditomorpha</taxon>
        <taxon>Rhabditoidea</taxon>
        <taxon>Rhabditidae</taxon>
        <taxon>Peloderinae</taxon>
        <taxon>Caenorhabditis</taxon>
    </lineage>
</organism>
<evidence type="ECO:0000313" key="11">
    <source>
        <dbReference type="EMBL" id="ULT99477.1"/>
    </source>
</evidence>
<dbReference type="Gene3D" id="1.10.246.20">
    <property type="entry name" value="Coactivator CBP, KIX domain"/>
    <property type="match status" value="1"/>
</dbReference>
<dbReference type="Proteomes" id="UP000827892">
    <property type="component" value="Chromosome III"/>
</dbReference>
<evidence type="ECO:0000256" key="5">
    <source>
        <dbReference type="ARBA" id="ARBA00023159"/>
    </source>
</evidence>
<evidence type="ECO:0000259" key="10">
    <source>
        <dbReference type="Pfam" id="PF09606"/>
    </source>
</evidence>
<keyword evidence="4 9" id="KW-0805">Transcription regulation</keyword>
<evidence type="ECO:0000256" key="8">
    <source>
        <dbReference type="ARBA" id="ARBA00032016"/>
    </source>
</evidence>
<dbReference type="GO" id="GO:0003712">
    <property type="term" value="F:transcription coregulator activity"/>
    <property type="evidence" value="ECO:0007669"/>
    <property type="project" value="InterPro"/>
</dbReference>
<evidence type="ECO:0000256" key="3">
    <source>
        <dbReference type="ARBA" id="ARBA00019613"/>
    </source>
</evidence>
<evidence type="ECO:0000256" key="6">
    <source>
        <dbReference type="ARBA" id="ARBA00023163"/>
    </source>
</evidence>
<gene>
    <name evidence="9" type="primary">MED15</name>
    <name evidence="11" type="ORF">L3Y34_000653</name>
</gene>
<feature type="domain" description="Mediator of RNA polymerase II transcription subunit 15 N-terminal" evidence="10">
    <location>
        <begin position="44"/>
        <end position="112"/>
    </location>
</feature>
<proteinExistence type="inferred from homology"/>
<keyword evidence="6 9" id="KW-0804">Transcription</keyword>
<dbReference type="InterPro" id="IPR036529">
    <property type="entry name" value="KIX_dom_sf"/>
</dbReference>
<keyword evidence="5 9" id="KW-0010">Activator</keyword>
<dbReference type="AlphaFoldDB" id="A0AAE9DA17"/>
<dbReference type="InterPro" id="IPR019087">
    <property type="entry name" value="Med15_N"/>
</dbReference>
<evidence type="ECO:0000256" key="4">
    <source>
        <dbReference type="ARBA" id="ARBA00023015"/>
    </source>
</evidence>
<dbReference type="GO" id="GO:0005634">
    <property type="term" value="C:nucleus"/>
    <property type="evidence" value="ECO:0007669"/>
    <property type="project" value="UniProtKB-SubCell"/>
</dbReference>
<dbReference type="GO" id="GO:0006355">
    <property type="term" value="P:regulation of DNA-templated transcription"/>
    <property type="evidence" value="ECO:0007669"/>
    <property type="project" value="InterPro"/>
</dbReference>
<evidence type="ECO:0000256" key="1">
    <source>
        <dbReference type="ARBA" id="ARBA00004123"/>
    </source>
</evidence>
<keyword evidence="7 9" id="KW-0539">Nucleus</keyword>
<evidence type="ECO:0000256" key="9">
    <source>
        <dbReference type="RuleBase" id="RU364148"/>
    </source>
</evidence>
<comment type="function">
    <text evidence="9">Component of the Mediator complex, a coactivator involved in the regulated transcription of nearly all RNA polymerase II-dependent genes. Mediator functions as a bridge to convey information from gene-specific regulatory proteins to the basal RNA polymerase II transcription machinery. Mediator is recruited to promoters by direct interactions with regulatory proteins and serves as a scaffold for the assembly of a functional preinitiation complex with RNA polymerase II and the general transcription factors.</text>
</comment>
<sequence>MDLEDWPRFRERVIRRLEAEMERNSQNVSNLPLPGNAWQIEESEQDWPSSRFRELIIQRLEAEMEKNSQNVSNFPLPGNAREVEEDVFAQCPTKDEYMWTIAKIINGINLARKPAEGSTPMTAADVPAILQRRNLKKTAQEFAAPSAPVSAGTLAAHLAALNIL</sequence>
<evidence type="ECO:0000313" key="12">
    <source>
        <dbReference type="Proteomes" id="UP000827892"/>
    </source>
</evidence>
<protein>
    <recommendedName>
        <fullName evidence="3 9">Mediator of RNA polymerase II transcription subunit 15</fullName>
    </recommendedName>
    <alternativeName>
        <fullName evidence="8 9">Mediator complex subunit 15</fullName>
    </alternativeName>
</protein>
<dbReference type="EMBL" id="CP090893">
    <property type="protein sequence ID" value="ULT99477.1"/>
    <property type="molecule type" value="Genomic_DNA"/>
</dbReference>
<reference evidence="11 12" key="1">
    <citation type="submission" date="2022-05" db="EMBL/GenBank/DDBJ databases">
        <title>Chromosome-level reference genomes for two strains of Caenorhabditis briggsae: an improved platform for comparative genomics.</title>
        <authorList>
            <person name="Stevens L."/>
            <person name="Andersen E.C."/>
        </authorList>
    </citation>
    <scope>NUCLEOTIDE SEQUENCE [LARGE SCALE GENOMIC DNA]</scope>
    <source>
        <strain evidence="11">QX1410_ONT</strain>
        <tissue evidence="11">Whole-organism</tissue>
    </source>
</reference>
<comment type="similarity">
    <text evidence="2 9">Belongs to the Mediator complex subunit 15 family.</text>
</comment>
<accession>A0AAE9DA17</accession>
<evidence type="ECO:0000256" key="2">
    <source>
        <dbReference type="ARBA" id="ARBA00009807"/>
    </source>
</evidence>
<dbReference type="FunFam" id="1.10.246.20:FF:000006">
    <property type="entry name" value="Mediator of RNA polymerase II transcription subunit 15"/>
    <property type="match status" value="1"/>
</dbReference>